<evidence type="ECO:0000313" key="7">
    <source>
        <dbReference type="Proteomes" id="UP000663851"/>
    </source>
</evidence>
<dbReference type="InterPro" id="IPR003593">
    <property type="entry name" value="AAA+_ATPase"/>
</dbReference>
<dbReference type="SMART" id="SM00382">
    <property type="entry name" value="AAA"/>
    <property type="match status" value="1"/>
</dbReference>
<protein>
    <recommendedName>
        <fullName evidence="5">AAA+ ATPase domain-containing protein</fullName>
    </recommendedName>
</protein>
<gene>
    <name evidence="6" type="ORF">HFQ381_LOCUS28343</name>
</gene>
<comment type="similarity">
    <text evidence="4">Belongs to the AAA ATPase family.</text>
</comment>
<dbReference type="InterPro" id="IPR050168">
    <property type="entry name" value="AAA_ATPase_domain"/>
</dbReference>
<dbReference type="GO" id="GO:0005524">
    <property type="term" value="F:ATP binding"/>
    <property type="evidence" value="ECO:0007669"/>
    <property type="project" value="UniProtKB-KW"/>
</dbReference>
<dbReference type="GO" id="GO:0005778">
    <property type="term" value="C:peroxisomal membrane"/>
    <property type="evidence" value="ECO:0007669"/>
    <property type="project" value="TreeGrafter"/>
</dbReference>
<organism evidence="6 7">
    <name type="scientific">Rotaria socialis</name>
    <dbReference type="NCBI Taxonomy" id="392032"/>
    <lineage>
        <taxon>Eukaryota</taxon>
        <taxon>Metazoa</taxon>
        <taxon>Spiralia</taxon>
        <taxon>Gnathifera</taxon>
        <taxon>Rotifera</taxon>
        <taxon>Eurotatoria</taxon>
        <taxon>Bdelloidea</taxon>
        <taxon>Philodinida</taxon>
        <taxon>Philodinidae</taxon>
        <taxon>Rotaria</taxon>
    </lineage>
</organism>
<evidence type="ECO:0000256" key="4">
    <source>
        <dbReference type="RuleBase" id="RU003651"/>
    </source>
</evidence>
<name>A0A820VXT0_9BILA</name>
<dbReference type="Gene3D" id="1.10.8.60">
    <property type="match status" value="1"/>
</dbReference>
<evidence type="ECO:0000256" key="3">
    <source>
        <dbReference type="ARBA" id="ARBA00023054"/>
    </source>
</evidence>
<evidence type="ECO:0000313" key="6">
    <source>
        <dbReference type="EMBL" id="CAF4509046.1"/>
    </source>
</evidence>
<dbReference type="PROSITE" id="PS00674">
    <property type="entry name" value="AAA"/>
    <property type="match status" value="1"/>
</dbReference>
<dbReference type="InterPro" id="IPR003959">
    <property type="entry name" value="ATPase_AAA_core"/>
</dbReference>
<reference evidence="6" key="1">
    <citation type="submission" date="2021-02" db="EMBL/GenBank/DDBJ databases">
        <authorList>
            <person name="Nowell W R."/>
        </authorList>
    </citation>
    <scope>NUCLEOTIDE SEQUENCE</scope>
</reference>
<dbReference type="InterPro" id="IPR027417">
    <property type="entry name" value="P-loop_NTPase"/>
</dbReference>
<keyword evidence="2 4" id="KW-0067">ATP-binding</keyword>
<dbReference type="SUPFAM" id="SSF52540">
    <property type="entry name" value="P-loop containing nucleoside triphosphate hydrolases"/>
    <property type="match status" value="1"/>
</dbReference>
<feature type="domain" description="AAA+ ATPase" evidence="5">
    <location>
        <begin position="15"/>
        <end position="151"/>
    </location>
</feature>
<sequence>MFYRSNYFSNAPIRLISGVLLYGPSGCGKTLIAQTLANECKVNFLQVKGPELLNKYVGSSEQNIRDLFNRARSVTPCIILFDEFEALVPRRGRDSAGVTDRVVNQLLTELDGVESLGDIVVIAATSRPDLIDPALLRPGRLDKHLYIGFPTKSDIISILKIWTKKIHLSDDVKFDDETILSHCEMYTGADIKALIYNAQLTAFDENESEKTITIHRNHFVSAMKQTPYSIPVHMRNANEHFYRNWRKPIIVDRQTTSLA</sequence>
<keyword evidence="1 4" id="KW-0547">Nucleotide-binding</keyword>
<dbReference type="EMBL" id="CAJOBO010003994">
    <property type="protein sequence ID" value="CAF4509046.1"/>
    <property type="molecule type" value="Genomic_DNA"/>
</dbReference>
<dbReference type="PANTHER" id="PTHR23077">
    <property type="entry name" value="AAA-FAMILY ATPASE"/>
    <property type="match status" value="1"/>
</dbReference>
<proteinExistence type="inferred from homology"/>
<dbReference type="GO" id="GO:0005829">
    <property type="term" value="C:cytosol"/>
    <property type="evidence" value="ECO:0007669"/>
    <property type="project" value="TreeGrafter"/>
</dbReference>
<dbReference type="Gene3D" id="3.40.50.300">
    <property type="entry name" value="P-loop containing nucleotide triphosphate hydrolases"/>
    <property type="match status" value="1"/>
</dbReference>
<dbReference type="InterPro" id="IPR003960">
    <property type="entry name" value="ATPase_AAA_CS"/>
</dbReference>
<evidence type="ECO:0000259" key="5">
    <source>
        <dbReference type="SMART" id="SM00382"/>
    </source>
</evidence>
<dbReference type="GO" id="GO:0016887">
    <property type="term" value="F:ATP hydrolysis activity"/>
    <property type="evidence" value="ECO:0007669"/>
    <property type="project" value="InterPro"/>
</dbReference>
<accession>A0A820VXT0</accession>
<dbReference type="AlphaFoldDB" id="A0A820VXT0"/>
<dbReference type="PANTHER" id="PTHR23077:SF12">
    <property type="entry name" value="PEROXISOMAL ATPASE PEX1"/>
    <property type="match status" value="1"/>
</dbReference>
<keyword evidence="3" id="KW-0175">Coiled coil</keyword>
<evidence type="ECO:0000256" key="2">
    <source>
        <dbReference type="ARBA" id="ARBA00022840"/>
    </source>
</evidence>
<dbReference type="GO" id="GO:0016558">
    <property type="term" value="P:protein import into peroxisome matrix"/>
    <property type="evidence" value="ECO:0007669"/>
    <property type="project" value="TreeGrafter"/>
</dbReference>
<comment type="caution">
    <text evidence="6">The sequence shown here is derived from an EMBL/GenBank/DDBJ whole genome shotgun (WGS) entry which is preliminary data.</text>
</comment>
<evidence type="ECO:0000256" key="1">
    <source>
        <dbReference type="ARBA" id="ARBA00022741"/>
    </source>
</evidence>
<dbReference type="FunFam" id="3.40.50.300:FF:001025">
    <property type="entry name" value="ATPase family, AAA domain-containing 2B"/>
    <property type="match status" value="1"/>
</dbReference>
<dbReference type="Pfam" id="PF00004">
    <property type="entry name" value="AAA"/>
    <property type="match status" value="1"/>
</dbReference>
<dbReference type="Proteomes" id="UP000663851">
    <property type="component" value="Unassembled WGS sequence"/>
</dbReference>